<dbReference type="PANTHER" id="PTHR34580:SF3">
    <property type="entry name" value="PROTEIN PAFB"/>
    <property type="match status" value="1"/>
</dbReference>
<dbReference type="Pfam" id="PF25583">
    <property type="entry name" value="WCX"/>
    <property type="match status" value="1"/>
</dbReference>
<dbReference type="Proteomes" id="UP001500888">
    <property type="component" value="Unassembled WGS sequence"/>
</dbReference>
<dbReference type="PIRSF" id="PIRSF016838">
    <property type="entry name" value="PafC"/>
    <property type="match status" value="1"/>
</dbReference>
<feature type="domain" description="WYL" evidence="2">
    <location>
        <begin position="143"/>
        <end position="208"/>
    </location>
</feature>
<dbReference type="PROSITE" id="PS52050">
    <property type="entry name" value="WYL"/>
    <property type="match status" value="1"/>
</dbReference>
<gene>
    <name evidence="4" type="ORF">GCM10022226_81090</name>
</gene>
<dbReference type="SUPFAM" id="SSF46785">
    <property type="entry name" value="Winged helix' DNA-binding domain"/>
    <property type="match status" value="1"/>
</dbReference>
<evidence type="ECO:0000259" key="3">
    <source>
        <dbReference type="Pfam" id="PF25583"/>
    </source>
</evidence>
<evidence type="ECO:0000259" key="1">
    <source>
        <dbReference type="Pfam" id="PF08279"/>
    </source>
</evidence>
<dbReference type="InterPro" id="IPR036388">
    <property type="entry name" value="WH-like_DNA-bd_sf"/>
</dbReference>
<sequence length="326" mass="35700">MPHPVTRVLTLLELLQARPGLTGVELARRLEVDERTVRRYALRLAELGVPVEAGRGRYGGYRLMPGYKLPPLMFTEDEAAAVVLGLLAGRRTGLAVGESAGESALAKIQRVLPAALRERVEAVTDTIGHTSRVADTPRPAADTVLTLAAAARRRRRVRLRYRSWRGEETERELDPYGLVFHSGRWYVTGLDRLRGQIRTFRLDRVASAVPLADGFPDPERFDPVAHVMESLASVPYRHEVRVLLETTLDQARRRLPPSVASLSPAEGGVLMVGRAERLDGMAAMLAGLGMPFTVLAPGALREEVTALAERLRSYGAREPGAGRAPA</sequence>
<dbReference type="InterPro" id="IPR028349">
    <property type="entry name" value="PafC-like"/>
</dbReference>
<organism evidence="4 5">
    <name type="scientific">Sphaerisporangium flaviroseum</name>
    <dbReference type="NCBI Taxonomy" id="509199"/>
    <lineage>
        <taxon>Bacteria</taxon>
        <taxon>Bacillati</taxon>
        <taxon>Actinomycetota</taxon>
        <taxon>Actinomycetes</taxon>
        <taxon>Streptosporangiales</taxon>
        <taxon>Streptosporangiaceae</taxon>
        <taxon>Sphaerisporangium</taxon>
    </lineage>
</organism>
<dbReference type="InterPro" id="IPR026881">
    <property type="entry name" value="WYL_dom"/>
</dbReference>
<feature type="domain" description="WCX" evidence="3">
    <location>
        <begin position="237"/>
        <end position="311"/>
    </location>
</feature>
<evidence type="ECO:0000313" key="4">
    <source>
        <dbReference type="EMBL" id="GAA3845581.1"/>
    </source>
</evidence>
<dbReference type="InterPro" id="IPR057727">
    <property type="entry name" value="WCX_dom"/>
</dbReference>
<protein>
    <submittedName>
        <fullName evidence="4">WYL domain-containing protein</fullName>
    </submittedName>
</protein>
<accession>A0ABP7JIT7</accession>
<keyword evidence="5" id="KW-1185">Reference proteome</keyword>
<dbReference type="Gene3D" id="1.10.10.10">
    <property type="entry name" value="Winged helix-like DNA-binding domain superfamily/Winged helix DNA-binding domain"/>
    <property type="match status" value="1"/>
</dbReference>
<comment type="caution">
    <text evidence="4">The sequence shown here is derived from an EMBL/GenBank/DDBJ whole genome shotgun (WGS) entry which is preliminary data.</text>
</comment>
<dbReference type="PANTHER" id="PTHR34580">
    <property type="match status" value="1"/>
</dbReference>
<dbReference type="EMBL" id="BAAAZR010000063">
    <property type="protein sequence ID" value="GAA3845581.1"/>
    <property type="molecule type" value="Genomic_DNA"/>
</dbReference>
<dbReference type="Pfam" id="PF13280">
    <property type="entry name" value="WYL"/>
    <property type="match status" value="1"/>
</dbReference>
<dbReference type="InterPro" id="IPR051534">
    <property type="entry name" value="CBASS_pafABC_assoc_protein"/>
</dbReference>
<dbReference type="InterPro" id="IPR036390">
    <property type="entry name" value="WH_DNA-bd_sf"/>
</dbReference>
<dbReference type="RefSeq" id="WP_344953254.1">
    <property type="nucleotide sequence ID" value="NZ_BAAAZR010000063.1"/>
</dbReference>
<evidence type="ECO:0000313" key="5">
    <source>
        <dbReference type="Proteomes" id="UP001500888"/>
    </source>
</evidence>
<dbReference type="Pfam" id="PF08279">
    <property type="entry name" value="HTH_11"/>
    <property type="match status" value="1"/>
</dbReference>
<reference evidence="5" key="1">
    <citation type="journal article" date="2019" name="Int. J. Syst. Evol. Microbiol.">
        <title>The Global Catalogue of Microorganisms (GCM) 10K type strain sequencing project: providing services to taxonomists for standard genome sequencing and annotation.</title>
        <authorList>
            <consortium name="The Broad Institute Genomics Platform"/>
            <consortium name="The Broad Institute Genome Sequencing Center for Infectious Disease"/>
            <person name="Wu L."/>
            <person name="Ma J."/>
        </authorList>
    </citation>
    <scope>NUCLEOTIDE SEQUENCE [LARGE SCALE GENOMIC DNA]</scope>
    <source>
        <strain evidence="5">JCM 16908</strain>
    </source>
</reference>
<evidence type="ECO:0000259" key="2">
    <source>
        <dbReference type="Pfam" id="PF13280"/>
    </source>
</evidence>
<feature type="domain" description="Helix-turn-helix type 11" evidence="1">
    <location>
        <begin position="7"/>
        <end position="62"/>
    </location>
</feature>
<proteinExistence type="predicted"/>
<dbReference type="InterPro" id="IPR013196">
    <property type="entry name" value="HTH_11"/>
</dbReference>
<name>A0ABP7JIT7_9ACTN</name>